<dbReference type="OrthoDB" id="3117084at2759"/>
<gene>
    <name evidence="2" type="ORF">K443DRAFT_89883</name>
</gene>
<accession>A0A0C9YDI9</accession>
<evidence type="ECO:0000313" key="3">
    <source>
        <dbReference type="Proteomes" id="UP000054477"/>
    </source>
</evidence>
<dbReference type="Proteomes" id="UP000054477">
    <property type="component" value="Unassembled WGS sequence"/>
</dbReference>
<feature type="region of interest" description="Disordered" evidence="1">
    <location>
        <begin position="1"/>
        <end position="20"/>
    </location>
</feature>
<reference evidence="2 3" key="1">
    <citation type="submission" date="2014-04" db="EMBL/GenBank/DDBJ databases">
        <authorList>
            <consortium name="DOE Joint Genome Institute"/>
            <person name="Kuo A."/>
            <person name="Kohler A."/>
            <person name="Nagy L.G."/>
            <person name="Floudas D."/>
            <person name="Copeland A."/>
            <person name="Barry K.W."/>
            <person name="Cichocki N."/>
            <person name="Veneault-Fourrey C."/>
            <person name="LaButti K."/>
            <person name="Lindquist E.A."/>
            <person name="Lipzen A."/>
            <person name="Lundell T."/>
            <person name="Morin E."/>
            <person name="Murat C."/>
            <person name="Sun H."/>
            <person name="Tunlid A."/>
            <person name="Henrissat B."/>
            <person name="Grigoriev I.V."/>
            <person name="Hibbett D.S."/>
            <person name="Martin F."/>
            <person name="Nordberg H.P."/>
            <person name="Cantor M.N."/>
            <person name="Hua S.X."/>
        </authorList>
    </citation>
    <scope>NUCLEOTIDE SEQUENCE [LARGE SCALE GENOMIC DNA]</scope>
    <source>
        <strain evidence="2 3">LaAM-08-1</strain>
    </source>
</reference>
<evidence type="ECO:0000313" key="2">
    <source>
        <dbReference type="EMBL" id="KIK06273.1"/>
    </source>
</evidence>
<reference evidence="3" key="2">
    <citation type="submission" date="2015-01" db="EMBL/GenBank/DDBJ databases">
        <title>Evolutionary Origins and Diversification of the Mycorrhizal Mutualists.</title>
        <authorList>
            <consortium name="DOE Joint Genome Institute"/>
            <consortium name="Mycorrhizal Genomics Consortium"/>
            <person name="Kohler A."/>
            <person name="Kuo A."/>
            <person name="Nagy L.G."/>
            <person name="Floudas D."/>
            <person name="Copeland A."/>
            <person name="Barry K.W."/>
            <person name="Cichocki N."/>
            <person name="Veneault-Fourrey C."/>
            <person name="LaButti K."/>
            <person name="Lindquist E.A."/>
            <person name="Lipzen A."/>
            <person name="Lundell T."/>
            <person name="Morin E."/>
            <person name="Murat C."/>
            <person name="Riley R."/>
            <person name="Ohm R."/>
            <person name="Sun H."/>
            <person name="Tunlid A."/>
            <person name="Henrissat B."/>
            <person name="Grigoriev I.V."/>
            <person name="Hibbett D.S."/>
            <person name="Martin F."/>
        </authorList>
    </citation>
    <scope>NUCLEOTIDE SEQUENCE [LARGE SCALE GENOMIC DNA]</scope>
    <source>
        <strain evidence="3">LaAM-08-1</strain>
    </source>
</reference>
<proteinExistence type="predicted"/>
<keyword evidence="3" id="KW-1185">Reference proteome</keyword>
<feature type="non-terminal residue" evidence="2">
    <location>
        <position position="1"/>
    </location>
</feature>
<name>A0A0C9YDI9_9AGAR</name>
<evidence type="ECO:0000256" key="1">
    <source>
        <dbReference type="SAM" id="MobiDB-lite"/>
    </source>
</evidence>
<dbReference type="AlphaFoldDB" id="A0A0C9YDI9"/>
<organism evidence="2 3">
    <name type="scientific">Laccaria amethystina LaAM-08-1</name>
    <dbReference type="NCBI Taxonomy" id="1095629"/>
    <lineage>
        <taxon>Eukaryota</taxon>
        <taxon>Fungi</taxon>
        <taxon>Dikarya</taxon>
        <taxon>Basidiomycota</taxon>
        <taxon>Agaricomycotina</taxon>
        <taxon>Agaricomycetes</taxon>
        <taxon>Agaricomycetidae</taxon>
        <taxon>Agaricales</taxon>
        <taxon>Agaricineae</taxon>
        <taxon>Hydnangiaceae</taxon>
        <taxon>Laccaria</taxon>
    </lineage>
</organism>
<protein>
    <submittedName>
        <fullName evidence="2">Uncharacterized protein</fullName>
    </submittedName>
</protein>
<dbReference type="EMBL" id="KN838554">
    <property type="protein sequence ID" value="KIK06273.1"/>
    <property type="molecule type" value="Genomic_DNA"/>
</dbReference>
<dbReference type="HOGENOM" id="CLU_3111974_0_0_1"/>
<sequence length="51" mass="5433">PLGPKASTTHALSFNSSHTSLDPTVEESALLQVKPPTGRALGCHLGLPWRR</sequence>